<dbReference type="AlphaFoldDB" id="A0A371GGN4"/>
<feature type="domain" description="GAG-pre-integrase" evidence="1">
    <location>
        <begin position="1"/>
        <end position="53"/>
    </location>
</feature>
<organism evidence="2 3">
    <name type="scientific">Mucuna pruriens</name>
    <name type="common">Velvet bean</name>
    <name type="synonym">Dolichos pruriens</name>
    <dbReference type="NCBI Taxonomy" id="157652"/>
    <lineage>
        <taxon>Eukaryota</taxon>
        <taxon>Viridiplantae</taxon>
        <taxon>Streptophyta</taxon>
        <taxon>Embryophyta</taxon>
        <taxon>Tracheophyta</taxon>
        <taxon>Spermatophyta</taxon>
        <taxon>Magnoliopsida</taxon>
        <taxon>eudicotyledons</taxon>
        <taxon>Gunneridae</taxon>
        <taxon>Pentapetalae</taxon>
        <taxon>rosids</taxon>
        <taxon>fabids</taxon>
        <taxon>Fabales</taxon>
        <taxon>Fabaceae</taxon>
        <taxon>Papilionoideae</taxon>
        <taxon>50 kb inversion clade</taxon>
        <taxon>NPAAA clade</taxon>
        <taxon>indigoferoid/millettioid clade</taxon>
        <taxon>Phaseoleae</taxon>
        <taxon>Mucuna</taxon>
    </lineage>
</organism>
<feature type="non-terminal residue" evidence="2">
    <location>
        <position position="1"/>
    </location>
</feature>
<accession>A0A371GGN4</accession>
<proteinExistence type="predicted"/>
<comment type="caution">
    <text evidence="2">The sequence shown here is derived from an EMBL/GenBank/DDBJ whole genome shotgun (WGS) entry which is preliminary data.</text>
</comment>
<sequence length="81" mass="9399">MYKIDLTELTNQNVTCLVSINDNQWMWHKKLDHASLRLVSKLKKHNLVIGLPSLVYKLTRTTSLGGKHYGLVVVDDYSRWT</sequence>
<evidence type="ECO:0000259" key="1">
    <source>
        <dbReference type="Pfam" id="PF13976"/>
    </source>
</evidence>
<dbReference type="Pfam" id="PF13976">
    <property type="entry name" value="gag_pre-integrs"/>
    <property type="match status" value="1"/>
</dbReference>
<name>A0A371GGN4_MUCPR</name>
<protein>
    <recommendedName>
        <fullName evidence="1">GAG-pre-integrase domain-containing protein</fullName>
    </recommendedName>
</protein>
<evidence type="ECO:0000313" key="2">
    <source>
        <dbReference type="EMBL" id="RDX89701.1"/>
    </source>
</evidence>
<keyword evidence="3" id="KW-1185">Reference proteome</keyword>
<dbReference type="Proteomes" id="UP000257109">
    <property type="component" value="Unassembled WGS sequence"/>
</dbReference>
<gene>
    <name evidence="2" type="ORF">CR513_28546</name>
</gene>
<reference evidence="2" key="1">
    <citation type="submission" date="2018-05" db="EMBL/GenBank/DDBJ databases">
        <title>Draft genome of Mucuna pruriens seed.</title>
        <authorList>
            <person name="Nnadi N.E."/>
            <person name="Vos R."/>
            <person name="Hasami M.H."/>
            <person name="Devisetty U.K."/>
            <person name="Aguiy J.C."/>
        </authorList>
    </citation>
    <scope>NUCLEOTIDE SEQUENCE [LARGE SCALE GENOMIC DNA]</scope>
    <source>
        <strain evidence="2">JCA_2017</strain>
    </source>
</reference>
<dbReference type="OrthoDB" id="1716327at2759"/>
<dbReference type="InterPro" id="IPR025724">
    <property type="entry name" value="GAG-pre-integrase_dom"/>
</dbReference>
<dbReference type="EMBL" id="QJKJ01005603">
    <property type="protein sequence ID" value="RDX89701.1"/>
    <property type="molecule type" value="Genomic_DNA"/>
</dbReference>
<evidence type="ECO:0000313" key="3">
    <source>
        <dbReference type="Proteomes" id="UP000257109"/>
    </source>
</evidence>